<reference evidence="14 15" key="1">
    <citation type="journal article" date="2007" name="Nature">
        <title>Evolution of genes and genomes on the Drosophila phylogeny.</title>
        <authorList>
            <consortium name="Drosophila 12 Genomes Consortium"/>
            <person name="Clark A.G."/>
            <person name="Eisen M.B."/>
            <person name="Smith D.R."/>
            <person name="Bergman C.M."/>
            <person name="Oliver B."/>
            <person name="Markow T.A."/>
            <person name="Kaufman T.C."/>
            <person name="Kellis M."/>
            <person name="Gelbart W."/>
            <person name="Iyer V.N."/>
            <person name="Pollard D.A."/>
            <person name="Sackton T.B."/>
            <person name="Larracuente A.M."/>
            <person name="Singh N.D."/>
            <person name="Abad J.P."/>
            <person name="Abt D.N."/>
            <person name="Adryan B."/>
            <person name="Aguade M."/>
            <person name="Akashi H."/>
            <person name="Anderson W.W."/>
            <person name="Aquadro C.F."/>
            <person name="Ardell D.H."/>
            <person name="Arguello R."/>
            <person name="Artieri C.G."/>
            <person name="Barbash D.A."/>
            <person name="Barker D."/>
            <person name="Barsanti P."/>
            <person name="Batterham P."/>
            <person name="Batzoglou S."/>
            <person name="Begun D."/>
            <person name="Bhutkar A."/>
            <person name="Blanco E."/>
            <person name="Bosak S.A."/>
            <person name="Bradley R.K."/>
            <person name="Brand A.D."/>
            <person name="Brent M.R."/>
            <person name="Brooks A.N."/>
            <person name="Brown R.H."/>
            <person name="Butlin R.K."/>
            <person name="Caggese C."/>
            <person name="Calvi B.R."/>
            <person name="Bernardo de Carvalho A."/>
            <person name="Caspi A."/>
            <person name="Castrezana S."/>
            <person name="Celniker S.E."/>
            <person name="Chang J.L."/>
            <person name="Chapple C."/>
            <person name="Chatterji S."/>
            <person name="Chinwalla A."/>
            <person name="Civetta A."/>
            <person name="Clifton S.W."/>
            <person name="Comeron J.M."/>
            <person name="Costello J.C."/>
            <person name="Coyne J.A."/>
            <person name="Daub J."/>
            <person name="David R.G."/>
            <person name="Delcher A.L."/>
            <person name="Delehaunty K."/>
            <person name="Do C.B."/>
            <person name="Ebling H."/>
            <person name="Edwards K."/>
            <person name="Eickbush T."/>
            <person name="Evans J.D."/>
            <person name="Filipski A."/>
            <person name="Findeiss S."/>
            <person name="Freyhult E."/>
            <person name="Fulton L."/>
            <person name="Fulton R."/>
            <person name="Garcia A.C."/>
            <person name="Gardiner A."/>
            <person name="Garfield D.A."/>
            <person name="Garvin B.E."/>
            <person name="Gibson G."/>
            <person name="Gilbert D."/>
            <person name="Gnerre S."/>
            <person name="Godfrey J."/>
            <person name="Good R."/>
            <person name="Gotea V."/>
            <person name="Gravely B."/>
            <person name="Greenberg A.J."/>
            <person name="Griffiths-Jones S."/>
            <person name="Gross S."/>
            <person name="Guigo R."/>
            <person name="Gustafson E.A."/>
            <person name="Haerty W."/>
            <person name="Hahn M.W."/>
            <person name="Halligan D.L."/>
            <person name="Halpern A.L."/>
            <person name="Halter G.M."/>
            <person name="Han M.V."/>
            <person name="Heger A."/>
            <person name="Hillier L."/>
            <person name="Hinrichs A.S."/>
            <person name="Holmes I."/>
            <person name="Hoskins R.A."/>
            <person name="Hubisz M.J."/>
            <person name="Hultmark D."/>
            <person name="Huntley M.A."/>
            <person name="Jaffe D.B."/>
            <person name="Jagadeeshan S."/>
            <person name="Jeck W.R."/>
            <person name="Johnson J."/>
            <person name="Jones C.D."/>
            <person name="Jordan W.C."/>
            <person name="Karpen G.H."/>
            <person name="Kataoka E."/>
            <person name="Keightley P.D."/>
            <person name="Kheradpour P."/>
            <person name="Kirkness E.F."/>
            <person name="Koerich L.B."/>
            <person name="Kristiansen K."/>
            <person name="Kudrna D."/>
            <person name="Kulathinal R.J."/>
            <person name="Kumar S."/>
            <person name="Kwok R."/>
            <person name="Lander E."/>
            <person name="Langley C.H."/>
            <person name="Lapoint R."/>
            <person name="Lazzaro B.P."/>
            <person name="Lee S.J."/>
            <person name="Levesque L."/>
            <person name="Li R."/>
            <person name="Lin C.F."/>
            <person name="Lin M.F."/>
            <person name="Lindblad-Toh K."/>
            <person name="Llopart A."/>
            <person name="Long M."/>
            <person name="Low L."/>
            <person name="Lozovsky E."/>
            <person name="Lu J."/>
            <person name="Luo M."/>
            <person name="Machado C.A."/>
            <person name="Makalowski W."/>
            <person name="Marzo M."/>
            <person name="Matsuda M."/>
            <person name="Matzkin L."/>
            <person name="McAllister B."/>
            <person name="McBride C.S."/>
            <person name="McKernan B."/>
            <person name="McKernan K."/>
            <person name="Mendez-Lago M."/>
            <person name="Minx P."/>
            <person name="Mollenhauer M.U."/>
            <person name="Montooth K."/>
            <person name="Mount S.M."/>
            <person name="Mu X."/>
            <person name="Myers E."/>
            <person name="Negre B."/>
            <person name="Newfeld S."/>
            <person name="Nielsen R."/>
            <person name="Noor M.A."/>
            <person name="O'Grady P."/>
            <person name="Pachter L."/>
            <person name="Papaceit M."/>
            <person name="Parisi M.J."/>
            <person name="Parisi M."/>
            <person name="Parts L."/>
            <person name="Pedersen J.S."/>
            <person name="Pesole G."/>
            <person name="Phillippy A.M."/>
            <person name="Ponting C.P."/>
            <person name="Pop M."/>
            <person name="Porcelli D."/>
            <person name="Powell J.R."/>
            <person name="Prohaska S."/>
            <person name="Pruitt K."/>
            <person name="Puig M."/>
            <person name="Quesneville H."/>
            <person name="Ram K.R."/>
            <person name="Rand D."/>
            <person name="Rasmussen M.D."/>
            <person name="Reed L.K."/>
            <person name="Reenan R."/>
            <person name="Reily A."/>
            <person name="Remington K.A."/>
            <person name="Rieger T.T."/>
            <person name="Ritchie M.G."/>
            <person name="Robin C."/>
            <person name="Rogers Y.H."/>
            <person name="Rohde C."/>
            <person name="Rozas J."/>
            <person name="Rubenfield M.J."/>
            <person name="Ruiz A."/>
            <person name="Russo S."/>
            <person name="Salzberg S.L."/>
            <person name="Sanchez-Gracia A."/>
            <person name="Saranga D.J."/>
            <person name="Sato H."/>
            <person name="Schaeffer S.W."/>
            <person name="Schatz M.C."/>
            <person name="Schlenke T."/>
            <person name="Schwartz R."/>
            <person name="Segarra C."/>
            <person name="Singh R.S."/>
            <person name="Sirot L."/>
            <person name="Sirota M."/>
            <person name="Sisneros N.B."/>
            <person name="Smith C.D."/>
            <person name="Smith T.F."/>
            <person name="Spieth J."/>
            <person name="Stage D.E."/>
            <person name="Stark A."/>
            <person name="Stephan W."/>
            <person name="Strausberg R.L."/>
            <person name="Strempel S."/>
            <person name="Sturgill D."/>
            <person name="Sutton G."/>
            <person name="Sutton G.G."/>
            <person name="Tao W."/>
            <person name="Teichmann S."/>
            <person name="Tobari Y.N."/>
            <person name="Tomimura Y."/>
            <person name="Tsolas J.M."/>
            <person name="Valente V.L."/>
            <person name="Venter E."/>
            <person name="Venter J.C."/>
            <person name="Vicario S."/>
            <person name="Vieira F.G."/>
            <person name="Vilella A.J."/>
            <person name="Villasante A."/>
            <person name="Walenz B."/>
            <person name="Wang J."/>
            <person name="Wasserman M."/>
            <person name="Watts T."/>
            <person name="Wilson D."/>
            <person name="Wilson R.K."/>
            <person name="Wing R.A."/>
            <person name="Wolfner M.F."/>
            <person name="Wong A."/>
            <person name="Wong G.K."/>
            <person name="Wu C.I."/>
            <person name="Wu G."/>
            <person name="Yamamoto D."/>
            <person name="Yang H.P."/>
            <person name="Yang S.P."/>
            <person name="Yorke J.A."/>
            <person name="Yoshida K."/>
            <person name="Zdobnov E."/>
            <person name="Zhang P."/>
            <person name="Zhang Y."/>
            <person name="Zimin A.V."/>
            <person name="Baldwin J."/>
            <person name="Abdouelleil A."/>
            <person name="Abdulkadir J."/>
            <person name="Abebe A."/>
            <person name="Abera B."/>
            <person name="Abreu J."/>
            <person name="Acer S.C."/>
            <person name="Aftuck L."/>
            <person name="Alexander A."/>
            <person name="An P."/>
            <person name="Anderson E."/>
            <person name="Anderson S."/>
            <person name="Arachi H."/>
            <person name="Azer M."/>
            <person name="Bachantsang P."/>
            <person name="Barry A."/>
            <person name="Bayul T."/>
            <person name="Berlin A."/>
            <person name="Bessette D."/>
            <person name="Bloom T."/>
            <person name="Blye J."/>
            <person name="Boguslavskiy L."/>
            <person name="Bonnet C."/>
            <person name="Boukhgalter B."/>
            <person name="Bourzgui I."/>
            <person name="Brown A."/>
            <person name="Cahill P."/>
            <person name="Channer S."/>
            <person name="Cheshatsang Y."/>
            <person name="Chuda L."/>
            <person name="Citroen M."/>
            <person name="Collymore A."/>
            <person name="Cooke P."/>
            <person name="Costello M."/>
            <person name="D'Aco K."/>
            <person name="Daza R."/>
            <person name="De Haan G."/>
            <person name="DeGray S."/>
            <person name="DeMaso C."/>
            <person name="Dhargay N."/>
            <person name="Dooley K."/>
            <person name="Dooley E."/>
            <person name="Doricent M."/>
            <person name="Dorje P."/>
            <person name="Dorjee K."/>
            <person name="Dupes A."/>
            <person name="Elong R."/>
            <person name="Falk J."/>
            <person name="Farina A."/>
            <person name="Faro S."/>
            <person name="Ferguson D."/>
            <person name="Fisher S."/>
            <person name="Foley C.D."/>
            <person name="Franke A."/>
            <person name="Friedrich D."/>
            <person name="Gadbois L."/>
            <person name="Gearin G."/>
            <person name="Gearin C.R."/>
            <person name="Giannoukos G."/>
            <person name="Goode T."/>
            <person name="Graham J."/>
            <person name="Grandbois E."/>
            <person name="Grewal S."/>
            <person name="Gyaltsen K."/>
            <person name="Hafez N."/>
            <person name="Hagos B."/>
            <person name="Hall J."/>
            <person name="Henson C."/>
            <person name="Hollinger A."/>
            <person name="Honan T."/>
            <person name="Huard M.D."/>
            <person name="Hughes L."/>
            <person name="Hurhula B."/>
            <person name="Husby M.E."/>
            <person name="Kamat A."/>
            <person name="Kanga B."/>
            <person name="Kashin S."/>
            <person name="Khazanovich D."/>
            <person name="Kisner P."/>
            <person name="Lance K."/>
            <person name="Lara M."/>
            <person name="Lee W."/>
            <person name="Lennon N."/>
            <person name="Letendre F."/>
            <person name="LeVine R."/>
            <person name="Lipovsky A."/>
            <person name="Liu X."/>
            <person name="Liu J."/>
            <person name="Liu S."/>
            <person name="Lokyitsang T."/>
            <person name="Lokyitsang Y."/>
            <person name="Lubonja R."/>
            <person name="Lui A."/>
            <person name="MacDonald P."/>
            <person name="Magnisalis V."/>
            <person name="Maru K."/>
            <person name="Matthews C."/>
            <person name="McCusker W."/>
            <person name="McDonough S."/>
            <person name="Mehta T."/>
            <person name="Meldrim J."/>
            <person name="Meneus L."/>
            <person name="Mihai O."/>
            <person name="Mihalev A."/>
            <person name="Mihova T."/>
            <person name="Mittelman R."/>
            <person name="Mlenga V."/>
            <person name="Montmayeur A."/>
            <person name="Mulrain L."/>
            <person name="Navidi A."/>
            <person name="Naylor J."/>
            <person name="Negash T."/>
            <person name="Nguyen T."/>
            <person name="Nguyen N."/>
            <person name="Nicol R."/>
            <person name="Norbu C."/>
            <person name="Norbu N."/>
            <person name="Novod N."/>
            <person name="O'Neill B."/>
            <person name="Osman S."/>
            <person name="Markiewicz E."/>
            <person name="Oyono O.L."/>
            <person name="Patti C."/>
            <person name="Phunkhang P."/>
            <person name="Pierre F."/>
            <person name="Priest M."/>
            <person name="Raghuraman S."/>
            <person name="Rege F."/>
            <person name="Reyes R."/>
            <person name="Rise C."/>
            <person name="Rogov P."/>
            <person name="Ross K."/>
            <person name="Ryan E."/>
            <person name="Settipalli S."/>
            <person name="Shea T."/>
            <person name="Sherpa N."/>
            <person name="Shi L."/>
            <person name="Shih D."/>
            <person name="Sparrow T."/>
            <person name="Spaulding J."/>
            <person name="Stalker J."/>
            <person name="Stange-Thomann N."/>
            <person name="Stavropoulos S."/>
            <person name="Stone C."/>
            <person name="Strader C."/>
            <person name="Tesfaye S."/>
            <person name="Thomson T."/>
            <person name="Thoulutsang Y."/>
            <person name="Thoulutsang D."/>
            <person name="Topham K."/>
            <person name="Topping I."/>
            <person name="Tsamla T."/>
            <person name="Vassiliev H."/>
            <person name="Vo A."/>
            <person name="Wangchuk T."/>
            <person name="Wangdi T."/>
            <person name="Weiand M."/>
            <person name="Wilkinson J."/>
            <person name="Wilson A."/>
            <person name="Yadav S."/>
            <person name="Young G."/>
            <person name="Yu Q."/>
            <person name="Zembek L."/>
            <person name="Zhong D."/>
            <person name="Zimmer A."/>
            <person name="Zwirko Z."/>
            <person name="Jaffe D.B."/>
            <person name="Alvarez P."/>
            <person name="Brockman W."/>
            <person name="Butler J."/>
            <person name="Chin C."/>
            <person name="Gnerre S."/>
            <person name="Grabherr M."/>
            <person name="Kleber M."/>
            <person name="Mauceli E."/>
            <person name="MacCallum I."/>
        </authorList>
    </citation>
    <scope>NUCLEOTIDE SEQUENCE [LARGE SCALE GENOMIC DNA]</scope>
    <source>
        <strain evidence="15">MSH-3 / Tucson 14011-0111.49</strain>
    </source>
</reference>
<dbReference type="UniPathway" id="UPA00196"/>
<evidence type="ECO:0000256" key="5">
    <source>
        <dbReference type="ARBA" id="ARBA00022502"/>
    </source>
</evidence>
<feature type="transmembrane region" description="Helical" evidence="12">
    <location>
        <begin position="740"/>
        <end position="766"/>
    </location>
</feature>
<sequence length="911" mass="104314">MWELQMIVVHILLIGCFINIYFQSTILEELEPQKTLPEFGLRPPADRLVVFLIDGLRAESFFANSCREVPHLQKLFLNQGVVGISRGCAPTMTRPGHIAIFAGFNEDPQAAITNFEWNPTRFDSIFNRSRHAIGWLDKTVSDFFARSVGAPVRFETYRYSDFSRRFKTDTWVYNKAREFLTNNESIRELQNATAVVFLVYLLDIDKAGHVFTPLHREYRKRLYLTQKRIRETYDLFESAFNNSRTAYLMTSDHGMSDVGHHGGGSDMEIEMPFFFWGAGVKHLGPPGSQLNFTANAHGLQMPLQELEQIQLAPLMSALIGLPPPTNNRAPLPLGYLNVSEEYERQALFLNVLQFMAQAEVMIRRHEQSFFHKWLPKYKHLDSRRIASLPSEVNRLVAAGHDRKAVKLLRQASWQARECLDFYQSYYNIPLLVALAASYFGLFYCLTVMLTRECTENKQRKKGLVTWMTLLMAVLGLVLGYVLFLQRVPWYTEFYLLLPIGIWTMALAERPLHGKSIPFPLTLFIWTVIPAGLVITTSFTSTHVGLLYAAVVCGYNRRGFLRPTGKFFIWLTAMLLPSAFLVVTQNFSLEWILDAIDLDLESYVLAFSMFLAVLLPWILGHKFVEHVWMINSGILLMGVYGTYLYENNLEINLFLRTAFWAFLAYAFVSLPYSKEKTARKRFHLITFNLVAVHALLCVSTGSLFLQMMITEFLLRQQIHDKVTKKPKNEIREPLDRLKLNYHYAVLILFYFFVSFFGSGHWALGFAFRATTGRLLISSFTPFIITILIIAKIMIPSIIFISGIYTLSPYARMNTRAIFNCMFLISDAMGLFFCLYIQNSGNWRQVRRSLDHVLLTNLVVILLLASSCLTKTFHMPIKRAKPESITEVNGGDVIVLTCAGSAEESKAEGVSFV</sequence>
<feature type="transmembrane region" description="Helical" evidence="12">
    <location>
        <begin position="815"/>
        <end position="835"/>
    </location>
</feature>
<dbReference type="STRING" id="7234.B4GEE7"/>
<dbReference type="InterPro" id="IPR002591">
    <property type="entry name" value="Phosphodiest/P_Trfase"/>
</dbReference>
<evidence type="ECO:0000256" key="6">
    <source>
        <dbReference type="ARBA" id="ARBA00022679"/>
    </source>
</evidence>
<dbReference type="PhylomeDB" id="B4GEE7"/>
<dbReference type="InterPro" id="IPR007070">
    <property type="entry name" value="GPI_EtnP_transferase_1"/>
</dbReference>
<gene>
    <name evidence="14" type="primary">Dper\GL21831</name>
    <name evidence="14" type="ORF">Dper_GL21831</name>
</gene>
<evidence type="ECO:0000256" key="12">
    <source>
        <dbReference type="RuleBase" id="RU367138"/>
    </source>
</evidence>
<dbReference type="HOGENOM" id="CLU_007676_0_0_1"/>
<keyword evidence="9 12" id="KW-1133">Transmembrane helix</keyword>
<dbReference type="Proteomes" id="UP000008744">
    <property type="component" value="Unassembled WGS sequence"/>
</dbReference>
<feature type="transmembrane region" description="Helical" evidence="12">
    <location>
        <begin position="516"/>
        <end position="532"/>
    </location>
</feature>
<dbReference type="GO" id="GO:0005789">
    <property type="term" value="C:endoplasmic reticulum membrane"/>
    <property type="evidence" value="ECO:0007669"/>
    <property type="project" value="UniProtKB-SubCell"/>
</dbReference>
<evidence type="ECO:0000256" key="7">
    <source>
        <dbReference type="ARBA" id="ARBA00022692"/>
    </source>
</evidence>
<evidence type="ECO:0000259" key="13">
    <source>
        <dbReference type="Pfam" id="PF04987"/>
    </source>
</evidence>
<evidence type="ECO:0000256" key="10">
    <source>
        <dbReference type="ARBA" id="ARBA00023136"/>
    </source>
</evidence>
<dbReference type="PANTHER" id="PTHR12250">
    <property type="entry name" value="PHOSPHATIDYLINOSITOL GLYCAN, CLASS N"/>
    <property type="match status" value="1"/>
</dbReference>
<dbReference type="OrthoDB" id="2748310at2759"/>
<feature type="transmembrane region" description="Helical" evidence="12">
    <location>
        <begin position="462"/>
        <end position="483"/>
    </location>
</feature>
<feature type="transmembrane region" description="Helical" evidence="12">
    <location>
        <begin position="650"/>
        <end position="671"/>
    </location>
</feature>
<dbReference type="InterPro" id="IPR017850">
    <property type="entry name" value="Alkaline_phosphatase_core_sf"/>
</dbReference>
<evidence type="ECO:0000313" key="15">
    <source>
        <dbReference type="Proteomes" id="UP000008744"/>
    </source>
</evidence>
<comment type="similarity">
    <text evidence="3 12">Belongs to the PIGG/PIGN/PIGO family. PIGN subfamily.</text>
</comment>
<proteinExistence type="inferred from homology"/>
<dbReference type="GO" id="GO:0051377">
    <property type="term" value="F:mannose-ethanolamine phosphotransferase activity"/>
    <property type="evidence" value="ECO:0007669"/>
    <property type="project" value="UniProtKB-UniRule"/>
</dbReference>
<name>B4GEE7_DROPE</name>
<dbReference type="EMBL" id="CH479182">
    <property type="protein sequence ID" value="EDW33982.1"/>
    <property type="molecule type" value="Genomic_DNA"/>
</dbReference>
<dbReference type="Pfam" id="PF01663">
    <property type="entry name" value="Phosphodiest"/>
    <property type="match status" value="1"/>
</dbReference>
<dbReference type="AlphaFoldDB" id="B4GEE7"/>
<evidence type="ECO:0000256" key="4">
    <source>
        <dbReference type="ARBA" id="ARBA00020831"/>
    </source>
</evidence>
<comment type="function">
    <text evidence="12">Ethanolamine phosphate transferase involved in glycosylphosphatidylinositol-anchor biosynthesis. Transfers ethanolamine phosphate to the first alpha-1,4-linked mannose of the glycosylphosphatidylinositol precursor of GPI-anchor.</text>
</comment>
<feature type="domain" description="GPI ethanolamine phosphate transferase 1 C-terminal" evidence="13">
    <location>
        <begin position="417"/>
        <end position="839"/>
    </location>
</feature>
<dbReference type="CDD" id="cd16020">
    <property type="entry name" value="GPI_EPT_1"/>
    <property type="match status" value="1"/>
</dbReference>
<feature type="transmembrane region" description="Helical" evidence="12">
    <location>
        <begin position="566"/>
        <end position="582"/>
    </location>
</feature>
<dbReference type="GO" id="GO:0006506">
    <property type="term" value="P:GPI anchor biosynthetic process"/>
    <property type="evidence" value="ECO:0007669"/>
    <property type="project" value="UniProtKB-UniPathway"/>
</dbReference>
<accession>B4GEE7</accession>
<dbReference type="KEGG" id="dpe:6591498"/>
<feature type="transmembrane region" description="Helical" evidence="12">
    <location>
        <begin position="626"/>
        <end position="644"/>
    </location>
</feature>
<dbReference type="PANTHER" id="PTHR12250:SF0">
    <property type="entry name" value="GPI ETHANOLAMINE PHOSPHATE TRANSFERASE 1"/>
    <property type="match status" value="1"/>
</dbReference>
<comment type="subcellular location">
    <subcellularLocation>
        <location evidence="1 12">Endoplasmic reticulum membrane</location>
        <topology evidence="1 12">Multi-pass membrane protein</topology>
    </subcellularLocation>
</comment>
<evidence type="ECO:0000256" key="9">
    <source>
        <dbReference type="ARBA" id="ARBA00022989"/>
    </source>
</evidence>
<keyword evidence="15" id="KW-1185">Reference proteome</keyword>
<dbReference type="Pfam" id="PF04987">
    <property type="entry name" value="PigN"/>
    <property type="match status" value="1"/>
</dbReference>
<feature type="transmembrane region" description="Helical" evidence="12">
    <location>
        <begin position="428"/>
        <end position="450"/>
    </location>
</feature>
<dbReference type="InterPro" id="IPR017852">
    <property type="entry name" value="GPI_EtnP_transferase_1_C"/>
</dbReference>
<keyword evidence="5 12" id="KW-0337">GPI-anchor biosynthesis</keyword>
<evidence type="ECO:0000256" key="3">
    <source>
        <dbReference type="ARBA" id="ARBA00008400"/>
    </source>
</evidence>
<protein>
    <recommendedName>
        <fullName evidence="4 12">GPI ethanolamine phosphate transferase 1</fullName>
        <ecNumber evidence="12">2.-.-.-</ecNumber>
    </recommendedName>
</protein>
<dbReference type="Gene3D" id="3.40.720.10">
    <property type="entry name" value="Alkaline Phosphatase, subunit A"/>
    <property type="match status" value="1"/>
</dbReference>
<feature type="transmembrane region" description="Helical" evidence="12">
    <location>
        <begin position="602"/>
        <end position="619"/>
    </location>
</feature>
<dbReference type="eggNOG" id="KOG2124">
    <property type="taxonomic scope" value="Eukaryota"/>
</dbReference>
<dbReference type="OMA" id="CAPTMTR"/>
<evidence type="ECO:0000256" key="1">
    <source>
        <dbReference type="ARBA" id="ARBA00004477"/>
    </source>
</evidence>
<evidence type="ECO:0000256" key="8">
    <source>
        <dbReference type="ARBA" id="ARBA00022824"/>
    </source>
</evidence>
<feature type="transmembrane region" description="Helical" evidence="12">
    <location>
        <begin position="489"/>
        <end position="507"/>
    </location>
</feature>
<feature type="transmembrane region" description="Helical" evidence="12">
    <location>
        <begin position="778"/>
        <end position="803"/>
    </location>
</feature>
<comment type="pathway">
    <text evidence="2 12">Glycolipid biosynthesis; glycosylphosphatidylinositol-anchor biosynthesis.</text>
</comment>
<keyword evidence="10 12" id="KW-0472">Membrane</keyword>
<keyword evidence="11" id="KW-0325">Glycoprotein</keyword>
<feature type="transmembrane region" description="Helical" evidence="12">
    <location>
        <begin position="7"/>
        <end position="27"/>
    </location>
</feature>
<dbReference type="SUPFAM" id="SSF53649">
    <property type="entry name" value="Alkaline phosphatase-like"/>
    <property type="match status" value="1"/>
</dbReference>
<feature type="transmembrane region" description="Helical" evidence="12">
    <location>
        <begin position="847"/>
        <end position="865"/>
    </location>
</feature>
<evidence type="ECO:0000256" key="11">
    <source>
        <dbReference type="ARBA" id="ARBA00023180"/>
    </source>
</evidence>
<keyword evidence="7 12" id="KW-0812">Transmembrane</keyword>
<organism evidence="15">
    <name type="scientific">Drosophila persimilis</name>
    <name type="common">Fruit fly</name>
    <dbReference type="NCBI Taxonomy" id="7234"/>
    <lineage>
        <taxon>Eukaryota</taxon>
        <taxon>Metazoa</taxon>
        <taxon>Ecdysozoa</taxon>
        <taxon>Arthropoda</taxon>
        <taxon>Hexapoda</taxon>
        <taxon>Insecta</taxon>
        <taxon>Pterygota</taxon>
        <taxon>Neoptera</taxon>
        <taxon>Endopterygota</taxon>
        <taxon>Diptera</taxon>
        <taxon>Brachycera</taxon>
        <taxon>Muscomorpha</taxon>
        <taxon>Ephydroidea</taxon>
        <taxon>Drosophilidae</taxon>
        <taxon>Drosophila</taxon>
        <taxon>Sophophora</taxon>
    </lineage>
</organism>
<keyword evidence="8 12" id="KW-0256">Endoplasmic reticulum</keyword>
<evidence type="ECO:0000313" key="14">
    <source>
        <dbReference type="EMBL" id="EDW33982.1"/>
    </source>
</evidence>
<dbReference type="InterPro" id="IPR037671">
    <property type="entry name" value="PIGN_N"/>
</dbReference>
<dbReference type="EC" id="2.-.-.-" evidence="12"/>
<keyword evidence="6 12" id="KW-0808">Transferase</keyword>
<feature type="transmembrane region" description="Helical" evidence="12">
    <location>
        <begin position="683"/>
        <end position="704"/>
    </location>
</feature>
<evidence type="ECO:0000256" key="2">
    <source>
        <dbReference type="ARBA" id="ARBA00004687"/>
    </source>
</evidence>